<dbReference type="Gene3D" id="3.40.50.880">
    <property type="match status" value="1"/>
</dbReference>
<feature type="region of interest" description="Disordered" evidence="1">
    <location>
        <begin position="1"/>
        <end position="20"/>
    </location>
</feature>
<dbReference type="EMBL" id="KV423968">
    <property type="protein sequence ID" value="KZT57113.1"/>
    <property type="molecule type" value="Genomic_DNA"/>
</dbReference>
<keyword evidence="3" id="KW-1185">Reference proteome</keyword>
<dbReference type="InterPro" id="IPR053161">
    <property type="entry name" value="Ulvan_degrading_GH"/>
</dbReference>
<accession>A0A165FRJ1</accession>
<evidence type="ECO:0000313" key="2">
    <source>
        <dbReference type="EMBL" id="KZT57113.1"/>
    </source>
</evidence>
<sequence>MGDVPGRAQGNAPNPLTYPKSSQPFDINLFREPTAEYRGSPFWSWNNKLDKDKLLPQLDIFQQMGMGGVHIHSRIGLDSEYLGPEFMDCLKASIERAKEKDMLACLYDEDRWPSGWAGGLVLKDHPEYRSLHYLLTPWKYGEAPEGTIGSGRKTSTSPVRSELGDFLTSFDVSLNADGKLASYKRLGLDEVSQNTWYLFVEPNPPSEFYNNSTYVDVLNKEAIQYFIKTTHEAFKHQVGKDFGASVPSIFTDEPQFQAKLGLKRALDKVDVFGPWTPRFDAFFRAQTGYDILDRFPELVWDLPSDIPSRARYDYHNLISERFVDSFLDPISKWCRSNNILMAGHMLREATLNLQTQSLGEAMRCYRNMDIPGMDQLCDGREFTTAKQAQSVVRQNGLRGMVSEIYGVTNWDFTFEGHKGQGDWQAALGVTLRVHHLSWQSMAGEAKRDYPAAIGYQSPWFEQYKLVEDHFSRLNTVLTRGTPVCRVAVIHPIESYWLRYGPYDQCGDELASRDAAFIDLTNWLLLGHIDFDFISESLFPEQTSEDDISSEYITVGQCRYHTIIVPDLLTIRSTTHKRLDRFGKMGGNIIIAGDCPKYVDGELPIGKSPGFPNEISGAKRVPLSKYHVLKALEPLRDIDIHVSEDTIYRRMGDRADSLIYQMRAEGADRYLFICNTDRKEACPAEVAIKGSWSFQVLDTQTGAVSALSAKGRSGWTVFDYWFDGCASVLLKLSEGIAATSDTVQRPLKRIFTDVDEVKLDRVTLSEPNVLLLDYAQWKVNDQQWEPTEEILRIDNLVRSKLGMPLKSAGGRQPWMIESEERQARARLSVRFSFQSECDVPGIVHLALEDADTVKIKLDGHDVPSSVTGWWVDEDIRMVELPGIRKGHHTLEITYPFGIMTNIERVYLLGDFGVDVRGATAAIVPLHLSQVTFGDYTHQGLPFYAGNVTYECTFDCEGGPTAIQATRFASPVLAITLDGKKAGHIAYEPHIIAFEDLDAGEHTLTITSYGNRANSFGPVHLPKGLTNWYGPNAWRTDYDWWSKEYSLVEMGILETPRVKKPGIEQP</sequence>
<feature type="non-terminal residue" evidence="2">
    <location>
        <position position="1064"/>
    </location>
</feature>
<evidence type="ECO:0000256" key="1">
    <source>
        <dbReference type="SAM" id="MobiDB-lite"/>
    </source>
</evidence>
<dbReference type="AlphaFoldDB" id="A0A165FRJ1"/>
<feature type="compositionally biased region" description="Polar residues" evidence="1">
    <location>
        <begin position="11"/>
        <end position="20"/>
    </location>
</feature>
<dbReference type="InParanoid" id="A0A165FRJ1"/>
<gene>
    <name evidence="2" type="ORF">CALCODRAFT_453443</name>
</gene>
<dbReference type="STRING" id="1353952.A0A165FRJ1"/>
<dbReference type="OrthoDB" id="2579248at2759"/>
<evidence type="ECO:0008006" key="4">
    <source>
        <dbReference type="Google" id="ProtNLM"/>
    </source>
</evidence>
<evidence type="ECO:0000313" key="3">
    <source>
        <dbReference type="Proteomes" id="UP000076842"/>
    </source>
</evidence>
<dbReference type="PANTHER" id="PTHR36848">
    <property type="entry name" value="DNA-BINDING PROTEIN (PUTATIVE SECRETED PROTEIN)-RELATED"/>
    <property type="match status" value="1"/>
</dbReference>
<dbReference type="Proteomes" id="UP000076842">
    <property type="component" value="Unassembled WGS sequence"/>
</dbReference>
<reference evidence="2 3" key="1">
    <citation type="journal article" date="2016" name="Mol. Biol. Evol.">
        <title>Comparative Genomics of Early-Diverging Mushroom-Forming Fungi Provides Insights into the Origins of Lignocellulose Decay Capabilities.</title>
        <authorList>
            <person name="Nagy L.G."/>
            <person name="Riley R."/>
            <person name="Tritt A."/>
            <person name="Adam C."/>
            <person name="Daum C."/>
            <person name="Floudas D."/>
            <person name="Sun H."/>
            <person name="Yadav J.S."/>
            <person name="Pangilinan J."/>
            <person name="Larsson K.H."/>
            <person name="Matsuura K."/>
            <person name="Barry K."/>
            <person name="Labutti K."/>
            <person name="Kuo R."/>
            <person name="Ohm R.A."/>
            <person name="Bhattacharya S.S."/>
            <person name="Shirouzu T."/>
            <person name="Yoshinaga Y."/>
            <person name="Martin F.M."/>
            <person name="Grigoriev I.V."/>
            <person name="Hibbett D.S."/>
        </authorList>
    </citation>
    <scope>NUCLEOTIDE SEQUENCE [LARGE SCALE GENOMIC DNA]</scope>
    <source>
        <strain evidence="2 3">HHB12733</strain>
    </source>
</reference>
<dbReference type="PANTHER" id="PTHR36848:SF2">
    <property type="entry name" value="SECRETED PROTEIN"/>
    <property type="match status" value="1"/>
</dbReference>
<protein>
    <recommendedName>
        <fullName evidence="4">Glycoside hydrolase family 2 protein</fullName>
    </recommendedName>
</protein>
<dbReference type="InterPro" id="IPR029062">
    <property type="entry name" value="Class_I_gatase-like"/>
</dbReference>
<dbReference type="CDD" id="cd03143">
    <property type="entry name" value="A4_beta-galactosidase_middle_domain"/>
    <property type="match status" value="1"/>
</dbReference>
<name>A0A165FRJ1_9BASI</name>
<organism evidence="2 3">
    <name type="scientific">Calocera cornea HHB12733</name>
    <dbReference type="NCBI Taxonomy" id="1353952"/>
    <lineage>
        <taxon>Eukaryota</taxon>
        <taxon>Fungi</taxon>
        <taxon>Dikarya</taxon>
        <taxon>Basidiomycota</taxon>
        <taxon>Agaricomycotina</taxon>
        <taxon>Dacrymycetes</taxon>
        <taxon>Dacrymycetales</taxon>
        <taxon>Dacrymycetaceae</taxon>
        <taxon>Calocera</taxon>
    </lineage>
</organism>
<proteinExistence type="predicted"/>